<keyword evidence="2" id="KW-0479">Metal-binding</keyword>
<dbReference type="InterPro" id="IPR050241">
    <property type="entry name" value="NAD-cap_RNA_hydrolase_NudC"/>
</dbReference>
<accession>A0ABS6SCP9</accession>
<organism evidence="6 7">
    <name type="scientific">Pacificimonas pallii</name>
    <dbReference type="NCBI Taxonomy" id="2827236"/>
    <lineage>
        <taxon>Bacteria</taxon>
        <taxon>Pseudomonadati</taxon>
        <taxon>Pseudomonadota</taxon>
        <taxon>Alphaproteobacteria</taxon>
        <taxon>Sphingomonadales</taxon>
        <taxon>Sphingosinicellaceae</taxon>
        <taxon>Pacificimonas</taxon>
    </lineage>
</organism>
<dbReference type="PROSITE" id="PS00893">
    <property type="entry name" value="NUDIX_BOX"/>
    <property type="match status" value="1"/>
</dbReference>
<name>A0ABS6SCP9_9SPHN</name>
<keyword evidence="7" id="KW-1185">Reference proteome</keyword>
<dbReference type="EMBL" id="JAGSPA010000001">
    <property type="protein sequence ID" value="MBV7255701.1"/>
    <property type="molecule type" value="Genomic_DNA"/>
</dbReference>
<evidence type="ECO:0000313" key="7">
    <source>
        <dbReference type="Proteomes" id="UP000722336"/>
    </source>
</evidence>
<dbReference type="CDD" id="cd03429">
    <property type="entry name" value="NUDIX_NADH_pyrophosphatase_Nudt13"/>
    <property type="match status" value="1"/>
</dbReference>
<evidence type="ECO:0000256" key="2">
    <source>
        <dbReference type="ARBA" id="ARBA00022723"/>
    </source>
</evidence>
<dbReference type="PANTHER" id="PTHR42904:SF6">
    <property type="entry name" value="NAD-CAPPED RNA HYDROLASE NUDT12"/>
    <property type="match status" value="1"/>
</dbReference>
<dbReference type="NCBIfam" id="NF001299">
    <property type="entry name" value="PRK00241.1"/>
    <property type="match status" value="1"/>
</dbReference>
<dbReference type="InterPro" id="IPR020084">
    <property type="entry name" value="NUDIX_hydrolase_CS"/>
</dbReference>
<comment type="cofactor">
    <cofactor evidence="1">
        <name>Mg(2+)</name>
        <dbReference type="ChEBI" id="CHEBI:18420"/>
    </cofactor>
</comment>
<dbReference type="PROSITE" id="PS51462">
    <property type="entry name" value="NUDIX"/>
    <property type="match status" value="1"/>
</dbReference>
<evidence type="ECO:0000256" key="4">
    <source>
        <dbReference type="ARBA" id="ARBA00022842"/>
    </source>
</evidence>
<dbReference type="Pfam" id="PF09296">
    <property type="entry name" value="NUDIX-like"/>
    <property type="match status" value="1"/>
</dbReference>
<dbReference type="PANTHER" id="PTHR42904">
    <property type="entry name" value="NUDIX HYDROLASE, NUDC SUBFAMILY"/>
    <property type="match status" value="1"/>
</dbReference>
<keyword evidence="3 6" id="KW-0378">Hydrolase</keyword>
<keyword evidence="4" id="KW-0460">Magnesium</keyword>
<dbReference type="Pfam" id="PF00293">
    <property type="entry name" value="NUDIX"/>
    <property type="match status" value="1"/>
</dbReference>
<evidence type="ECO:0000259" key="5">
    <source>
        <dbReference type="PROSITE" id="PS51462"/>
    </source>
</evidence>
<dbReference type="InterPro" id="IPR015376">
    <property type="entry name" value="Znr_NADH_PPase"/>
</dbReference>
<evidence type="ECO:0000256" key="1">
    <source>
        <dbReference type="ARBA" id="ARBA00001946"/>
    </source>
</evidence>
<evidence type="ECO:0000313" key="6">
    <source>
        <dbReference type="EMBL" id="MBV7255701.1"/>
    </source>
</evidence>
<gene>
    <name evidence="6" type="primary">nudC</name>
    <name evidence="6" type="ORF">KCG44_02750</name>
</gene>
<sequence>MRRDPQAVFAARMHPGARWLPFDQLKPLIDDDRLGWIRRSDLADEALEIFLGLDDGMPRFAAAMSAEGLDGEARDVRAAAMTLSPADAAIAAHGRSLVDWHQRHGFCANCGAMTALAKAGYARSCGGCGAEHFPRTDPVVIMLALDGDRCLLGRQPQFPKGFMSALAGFVEPGESIDEAVRRELHEEAGIRIGRVAHVASQPWPFPSSLMIGAFAEAETTEIRLDDDELEEARWFTKDEIHAVFAGNGPVNAPPPMAIAWTLLRTWADN</sequence>
<dbReference type="EC" id="3.6.1.22" evidence="6"/>
<dbReference type="Proteomes" id="UP000722336">
    <property type="component" value="Unassembled WGS sequence"/>
</dbReference>
<reference evidence="6 7" key="1">
    <citation type="submission" date="2021-04" db="EMBL/GenBank/DDBJ databases">
        <authorList>
            <person name="Pira H."/>
            <person name="Risdian C."/>
            <person name="Wink J."/>
        </authorList>
    </citation>
    <scope>NUCLEOTIDE SEQUENCE [LARGE SCALE GENOMIC DNA]</scope>
    <source>
        <strain evidence="6 7">WHA3</strain>
    </source>
</reference>
<proteinExistence type="predicted"/>
<dbReference type="InterPro" id="IPR000086">
    <property type="entry name" value="NUDIX_hydrolase_dom"/>
</dbReference>
<protein>
    <submittedName>
        <fullName evidence="6">NAD(+) diphosphatase</fullName>
        <ecNumber evidence="6">3.6.1.22</ecNumber>
    </submittedName>
</protein>
<dbReference type="GO" id="GO:0016787">
    <property type="term" value="F:hydrolase activity"/>
    <property type="evidence" value="ECO:0007669"/>
    <property type="project" value="UniProtKB-KW"/>
</dbReference>
<feature type="domain" description="Nudix hydrolase" evidence="5">
    <location>
        <begin position="134"/>
        <end position="258"/>
    </location>
</feature>
<dbReference type="InterPro" id="IPR049734">
    <property type="entry name" value="NudC-like_C"/>
</dbReference>
<comment type="caution">
    <text evidence="6">The sequence shown here is derived from an EMBL/GenBank/DDBJ whole genome shotgun (WGS) entry which is preliminary data.</text>
</comment>
<dbReference type="InterPro" id="IPR015375">
    <property type="entry name" value="NADH_PPase-like_N"/>
</dbReference>
<evidence type="ECO:0000256" key="3">
    <source>
        <dbReference type="ARBA" id="ARBA00022801"/>
    </source>
</evidence>
<dbReference type="Pfam" id="PF09297">
    <property type="entry name" value="Zn_ribbon_NUD"/>
    <property type="match status" value="1"/>
</dbReference>